<feature type="transmembrane region" description="Helical" evidence="7">
    <location>
        <begin position="257"/>
        <end position="278"/>
    </location>
</feature>
<feature type="transmembrane region" description="Helical" evidence="7">
    <location>
        <begin position="206"/>
        <end position="226"/>
    </location>
</feature>
<organism evidence="9 10">
    <name type="scientific">Plectosphaerella cucumerina</name>
    <dbReference type="NCBI Taxonomy" id="40658"/>
    <lineage>
        <taxon>Eukaryota</taxon>
        <taxon>Fungi</taxon>
        <taxon>Dikarya</taxon>
        <taxon>Ascomycota</taxon>
        <taxon>Pezizomycotina</taxon>
        <taxon>Sordariomycetes</taxon>
        <taxon>Hypocreomycetidae</taxon>
        <taxon>Glomerellales</taxon>
        <taxon>Plectosphaerellaceae</taxon>
        <taxon>Plectosphaerella</taxon>
    </lineage>
</organism>
<proteinExistence type="inferred from homology"/>
<keyword evidence="2 7" id="KW-0812">Transmembrane</keyword>
<sequence length="299" mass="32903">MRPTSERPPLEGASRPGPPRCGRATTRNCVYICRLSSEPAAERGSRPESSNFSSTRITPSPRAPTQGPSPSALTMAVLPEDLPSKLDRSHELVYVQLAFLLAAGLSVLIRIYVKTFLVKHHSLDDYLIYGALVGYTVYGALAMDSAINGATGKHYALRYSMDEAARSLRGWYLCMALYAPITLTIRASVCVLLLRLARSRVHRWIIWGNFVVIAIISTAFFFVLVFQCSPPSHFWTQVYGSDGSCYKSLIVSYTTTVHSSVCAVSDWCLGLLPIALLWHVKINGRTKAIVAVLLSLGMM</sequence>
<evidence type="ECO:0000313" key="9">
    <source>
        <dbReference type="EMBL" id="KAH7347537.1"/>
    </source>
</evidence>
<protein>
    <recommendedName>
        <fullName evidence="8">Rhodopsin domain-containing protein</fullName>
    </recommendedName>
</protein>
<feature type="transmembrane region" description="Helical" evidence="7">
    <location>
        <begin position="92"/>
        <end position="113"/>
    </location>
</feature>
<dbReference type="OrthoDB" id="3936451at2759"/>
<dbReference type="Proteomes" id="UP000813385">
    <property type="component" value="Unassembled WGS sequence"/>
</dbReference>
<evidence type="ECO:0000313" key="10">
    <source>
        <dbReference type="Proteomes" id="UP000813385"/>
    </source>
</evidence>
<comment type="subcellular location">
    <subcellularLocation>
        <location evidence="1">Membrane</location>
        <topology evidence="1">Multi-pass membrane protein</topology>
    </subcellularLocation>
</comment>
<feature type="transmembrane region" description="Helical" evidence="7">
    <location>
        <begin position="170"/>
        <end position="194"/>
    </location>
</feature>
<evidence type="ECO:0000256" key="2">
    <source>
        <dbReference type="ARBA" id="ARBA00022692"/>
    </source>
</evidence>
<keyword evidence="10" id="KW-1185">Reference proteome</keyword>
<evidence type="ECO:0000256" key="5">
    <source>
        <dbReference type="ARBA" id="ARBA00038359"/>
    </source>
</evidence>
<evidence type="ECO:0000256" key="4">
    <source>
        <dbReference type="ARBA" id="ARBA00023136"/>
    </source>
</evidence>
<evidence type="ECO:0000256" key="1">
    <source>
        <dbReference type="ARBA" id="ARBA00004141"/>
    </source>
</evidence>
<keyword evidence="4 7" id="KW-0472">Membrane</keyword>
<dbReference type="AlphaFoldDB" id="A0A8K0WZ40"/>
<dbReference type="EMBL" id="JAGPXD010000007">
    <property type="protein sequence ID" value="KAH7347537.1"/>
    <property type="molecule type" value="Genomic_DNA"/>
</dbReference>
<dbReference type="PANTHER" id="PTHR33048:SF96">
    <property type="entry name" value="INTEGRAL MEMBRANE PROTEIN"/>
    <property type="match status" value="1"/>
</dbReference>
<feature type="compositionally biased region" description="Polar residues" evidence="6">
    <location>
        <begin position="47"/>
        <end position="58"/>
    </location>
</feature>
<dbReference type="InterPro" id="IPR052337">
    <property type="entry name" value="SAT4-like"/>
</dbReference>
<feature type="domain" description="Rhodopsin" evidence="8">
    <location>
        <begin position="109"/>
        <end position="298"/>
    </location>
</feature>
<dbReference type="InterPro" id="IPR049326">
    <property type="entry name" value="Rhodopsin_dom_fungi"/>
</dbReference>
<accession>A0A8K0WZ40</accession>
<feature type="transmembrane region" description="Helical" evidence="7">
    <location>
        <begin position="125"/>
        <end position="150"/>
    </location>
</feature>
<feature type="region of interest" description="Disordered" evidence="6">
    <location>
        <begin position="1"/>
        <end position="24"/>
    </location>
</feature>
<comment type="caution">
    <text evidence="9">The sequence shown here is derived from an EMBL/GenBank/DDBJ whole genome shotgun (WGS) entry which is preliminary data.</text>
</comment>
<evidence type="ECO:0000259" key="8">
    <source>
        <dbReference type="Pfam" id="PF20684"/>
    </source>
</evidence>
<dbReference type="GO" id="GO:0016020">
    <property type="term" value="C:membrane"/>
    <property type="evidence" value="ECO:0007669"/>
    <property type="project" value="UniProtKB-SubCell"/>
</dbReference>
<dbReference type="PANTHER" id="PTHR33048">
    <property type="entry name" value="PTH11-LIKE INTEGRAL MEMBRANE PROTEIN (AFU_ORTHOLOGUE AFUA_5G11245)"/>
    <property type="match status" value="1"/>
</dbReference>
<evidence type="ECO:0000256" key="6">
    <source>
        <dbReference type="SAM" id="MobiDB-lite"/>
    </source>
</evidence>
<feature type="region of interest" description="Disordered" evidence="6">
    <location>
        <begin position="39"/>
        <end position="72"/>
    </location>
</feature>
<reference evidence="9" key="1">
    <citation type="journal article" date="2021" name="Nat. Commun.">
        <title>Genetic determinants of endophytism in the Arabidopsis root mycobiome.</title>
        <authorList>
            <person name="Mesny F."/>
            <person name="Miyauchi S."/>
            <person name="Thiergart T."/>
            <person name="Pickel B."/>
            <person name="Atanasova L."/>
            <person name="Karlsson M."/>
            <person name="Huettel B."/>
            <person name="Barry K.W."/>
            <person name="Haridas S."/>
            <person name="Chen C."/>
            <person name="Bauer D."/>
            <person name="Andreopoulos W."/>
            <person name="Pangilinan J."/>
            <person name="LaButti K."/>
            <person name="Riley R."/>
            <person name="Lipzen A."/>
            <person name="Clum A."/>
            <person name="Drula E."/>
            <person name="Henrissat B."/>
            <person name="Kohler A."/>
            <person name="Grigoriev I.V."/>
            <person name="Martin F.M."/>
            <person name="Hacquard S."/>
        </authorList>
    </citation>
    <scope>NUCLEOTIDE SEQUENCE</scope>
    <source>
        <strain evidence="9">MPI-CAGE-AT-0016</strain>
    </source>
</reference>
<dbReference type="Pfam" id="PF20684">
    <property type="entry name" value="Fung_rhodopsin"/>
    <property type="match status" value="1"/>
</dbReference>
<keyword evidence="3 7" id="KW-1133">Transmembrane helix</keyword>
<gene>
    <name evidence="9" type="ORF">B0T11DRAFT_142355</name>
</gene>
<evidence type="ECO:0000256" key="3">
    <source>
        <dbReference type="ARBA" id="ARBA00022989"/>
    </source>
</evidence>
<name>A0A8K0WZ40_9PEZI</name>
<comment type="similarity">
    <text evidence="5">Belongs to the SAT4 family.</text>
</comment>
<evidence type="ECO:0000256" key="7">
    <source>
        <dbReference type="SAM" id="Phobius"/>
    </source>
</evidence>